<evidence type="ECO:0000259" key="2">
    <source>
        <dbReference type="Pfam" id="PF23536"/>
    </source>
</evidence>
<evidence type="ECO:0000313" key="4">
    <source>
        <dbReference type="Proteomes" id="UP000000529"/>
    </source>
</evidence>
<name>Q6MBA1_PARUW</name>
<accession>Q6MBA1</accession>
<dbReference type="RefSeq" id="WP_011175973.1">
    <property type="nucleotide sequence ID" value="NC_005861.2"/>
</dbReference>
<dbReference type="InterPro" id="IPR010563">
    <property type="entry name" value="TraK_N"/>
</dbReference>
<dbReference type="Pfam" id="PF06586">
    <property type="entry name" value="TraK_N"/>
    <property type="match status" value="1"/>
</dbReference>
<dbReference type="Pfam" id="PF23536">
    <property type="entry name" value="TraK_C"/>
    <property type="match status" value="1"/>
</dbReference>
<feature type="domain" description="TraK N-terminal" evidence="1">
    <location>
        <begin position="25"/>
        <end position="113"/>
    </location>
</feature>
<evidence type="ECO:0000259" key="1">
    <source>
        <dbReference type="Pfam" id="PF06586"/>
    </source>
</evidence>
<feature type="domain" description="TraK C-terminal" evidence="2">
    <location>
        <begin position="118"/>
        <end position="224"/>
    </location>
</feature>
<dbReference type="Proteomes" id="UP000000529">
    <property type="component" value="Chromosome"/>
</dbReference>
<reference evidence="3 4" key="1">
    <citation type="journal article" date="2004" name="Science">
        <title>Illuminating the evolutionary history of chlamydiae.</title>
        <authorList>
            <person name="Horn M."/>
            <person name="Collingro A."/>
            <person name="Schmitz-Esser S."/>
            <person name="Beier C.L."/>
            <person name="Purkhold U."/>
            <person name="Fartmann B."/>
            <person name="Brandt P."/>
            <person name="Nyakatura G.J."/>
            <person name="Droege M."/>
            <person name="Frishman D."/>
            <person name="Rattei T."/>
            <person name="Mewes H."/>
            <person name="Wagner M."/>
        </authorList>
    </citation>
    <scope>NUCLEOTIDE SEQUENCE [LARGE SCALE GENOMIC DNA]</scope>
    <source>
        <strain evidence="3 4">UWE25</strain>
    </source>
</reference>
<dbReference type="STRING" id="264201.pc1424"/>
<gene>
    <name evidence="3" type="ORF">PC_RS06850</name>
</gene>
<dbReference type="InterPro" id="IPR055397">
    <property type="entry name" value="TraK_C"/>
</dbReference>
<dbReference type="OrthoDB" id="9994673at2"/>
<proteinExistence type="predicted"/>
<protein>
    <submittedName>
        <fullName evidence="3">Uncharacterized protein</fullName>
    </submittedName>
</protein>
<evidence type="ECO:0000313" key="3">
    <source>
        <dbReference type="EMBL" id="CAF24148.1"/>
    </source>
</evidence>
<organism evidence="3 4">
    <name type="scientific">Protochlamydia amoebophila (strain UWE25)</name>
    <dbReference type="NCBI Taxonomy" id="264201"/>
    <lineage>
        <taxon>Bacteria</taxon>
        <taxon>Pseudomonadati</taxon>
        <taxon>Chlamydiota</taxon>
        <taxon>Chlamydiia</taxon>
        <taxon>Parachlamydiales</taxon>
        <taxon>Parachlamydiaceae</taxon>
        <taxon>Candidatus Protochlamydia</taxon>
    </lineage>
</organism>
<dbReference type="KEGG" id="pcu:PC_RS06850"/>
<dbReference type="eggNOG" id="ENOG5034873">
    <property type="taxonomic scope" value="Bacteria"/>
</dbReference>
<dbReference type="AlphaFoldDB" id="Q6MBA1"/>
<dbReference type="EMBL" id="BX908798">
    <property type="protein sequence ID" value="CAF24148.1"/>
    <property type="molecule type" value="Genomic_DNA"/>
</dbReference>
<dbReference type="HOGENOM" id="CLU_1203897_0_0_0"/>
<keyword evidence="4" id="KW-1185">Reference proteome</keyword>
<sequence>MKQIFWMGFACLQVLKLSAATYHTLNTTSLLPCYLSSTYQNRVMIENGRIKKVITPESDRLSIQIEELTGQAFIFARDPHLKEISLSVISDSGVIQDIHICFIERQPEVVVLQEPEQKECSPGVPAAEELSILKQVQEIVAGRIPTGYRHKSISSQKRTLKKGIELTLKAKFIGSENTLYLYQLANTGKQPQTVLECEMGSQQSQWIYLEQNMIAPKQTKVCILAVKNHA</sequence>